<dbReference type="EMBL" id="KE525057">
    <property type="protein sequence ID" value="KFB41068.1"/>
    <property type="molecule type" value="Genomic_DNA"/>
</dbReference>
<feature type="compositionally biased region" description="Basic and acidic residues" evidence="1">
    <location>
        <begin position="1"/>
        <end position="27"/>
    </location>
</feature>
<sequence length="69" mass="7809">MSPPAERSKGSENRLPERIGRKSERASQETPPPPFVHKREGIWNPPAQKYVAFSDYTGHKEFCARSSPV</sequence>
<organism evidence="2">
    <name type="scientific">Anopheles sinensis</name>
    <name type="common">Mosquito</name>
    <dbReference type="NCBI Taxonomy" id="74873"/>
    <lineage>
        <taxon>Eukaryota</taxon>
        <taxon>Metazoa</taxon>
        <taxon>Ecdysozoa</taxon>
        <taxon>Arthropoda</taxon>
        <taxon>Hexapoda</taxon>
        <taxon>Insecta</taxon>
        <taxon>Pterygota</taxon>
        <taxon>Neoptera</taxon>
        <taxon>Endopterygota</taxon>
        <taxon>Diptera</taxon>
        <taxon>Nematocera</taxon>
        <taxon>Culicoidea</taxon>
        <taxon>Culicidae</taxon>
        <taxon>Anophelinae</taxon>
        <taxon>Anopheles</taxon>
    </lineage>
</organism>
<feature type="region of interest" description="Disordered" evidence="1">
    <location>
        <begin position="1"/>
        <end position="41"/>
    </location>
</feature>
<evidence type="ECO:0000256" key="1">
    <source>
        <dbReference type="SAM" id="MobiDB-lite"/>
    </source>
</evidence>
<dbReference type="EMBL" id="ATLV01016146">
    <property type="status" value="NOT_ANNOTATED_CDS"/>
    <property type="molecule type" value="Genomic_DNA"/>
</dbReference>
<gene>
    <name evidence="2" type="ORF">ZHAS_00008522</name>
</gene>
<dbReference type="AlphaFoldDB" id="A0A084VSX4"/>
<dbReference type="EnsemblMetazoa" id="ASIC008522-RA">
    <property type="protein sequence ID" value="ASIC008522-PA"/>
    <property type="gene ID" value="ASIC008522"/>
</dbReference>
<reference evidence="2 4" key="1">
    <citation type="journal article" date="2014" name="BMC Genomics">
        <title>Genome sequence of Anopheles sinensis provides insight into genetics basis of mosquito competence for malaria parasites.</title>
        <authorList>
            <person name="Zhou D."/>
            <person name="Zhang D."/>
            <person name="Ding G."/>
            <person name="Shi L."/>
            <person name="Hou Q."/>
            <person name="Ye Y."/>
            <person name="Xu Y."/>
            <person name="Zhou H."/>
            <person name="Xiong C."/>
            <person name="Li S."/>
            <person name="Yu J."/>
            <person name="Hong S."/>
            <person name="Yu X."/>
            <person name="Zou P."/>
            <person name="Chen C."/>
            <person name="Chang X."/>
            <person name="Wang W."/>
            <person name="Lv Y."/>
            <person name="Sun Y."/>
            <person name="Ma L."/>
            <person name="Shen B."/>
            <person name="Zhu C."/>
        </authorList>
    </citation>
    <scope>NUCLEOTIDE SEQUENCE [LARGE SCALE GENOMIC DNA]</scope>
</reference>
<accession>A0A084VSX4</accession>
<name>A0A084VSX4_ANOSI</name>
<dbReference type="Proteomes" id="UP000030765">
    <property type="component" value="Unassembled WGS sequence"/>
</dbReference>
<proteinExistence type="predicted"/>
<evidence type="ECO:0000313" key="4">
    <source>
        <dbReference type="Proteomes" id="UP000030765"/>
    </source>
</evidence>
<keyword evidence="4" id="KW-1185">Reference proteome</keyword>
<evidence type="ECO:0000313" key="3">
    <source>
        <dbReference type="EnsemblMetazoa" id="ASIC008522-PA"/>
    </source>
</evidence>
<dbReference type="VEuPathDB" id="VectorBase:ASIC008522"/>
<protein>
    <submittedName>
        <fullName evidence="2 3">Phosphate-repressible phosphate permease</fullName>
    </submittedName>
</protein>
<evidence type="ECO:0000313" key="2">
    <source>
        <dbReference type="EMBL" id="KFB41068.1"/>
    </source>
</evidence>
<reference evidence="3" key="2">
    <citation type="submission" date="2020-05" db="UniProtKB">
        <authorList>
            <consortium name="EnsemblMetazoa"/>
        </authorList>
    </citation>
    <scope>IDENTIFICATION</scope>
</reference>